<dbReference type="EMBL" id="PJKA01000012">
    <property type="protein sequence ID" value="PNC17773.1"/>
    <property type="molecule type" value="Genomic_DNA"/>
</dbReference>
<dbReference type="Proteomes" id="UP000236000">
    <property type="component" value="Unassembled WGS sequence"/>
</dbReference>
<dbReference type="InterPro" id="IPR015421">
    <property type="entry name" value="PyrdxlP-dep_Trfase_major"/>
</dbReference>
<gene>
    <name evidence="6" type="ORF">CXU22_08500</name>
</gene>
<accession>A0A2N8HD17</accession>
<keyword evidence="2" id="KW-0032">Aminotransferase</keyword>
<dbReference type="SUPFAM" id="SSF53383">
    <property type="entry name" value="PLP-dependent transferases"/>
    <property type="match status" value="1"/>
</dbReference>
<evidence type="ECO:0000256" key="2">
    <source>
        <dbReference type="ARBA" id="ARBA00022576"/>
    </source>
</evidence>
<dbReference type="CDD" id="cd00609">
    <property type="entry name" value="AAT_like"/>
    <property type="match status" value="1"/>
</dbReference>
<feature type="domain" description="Aminotransferase class I/classII large" evidence="5">
    <location>
        <begin position="174"/>
        <end position="403"/>
    </location>
</feature>
<dbReference type="Pfam" id="PF00155">
    <property type="entry name" value="Aminotran_1_2"/>
    <property type="match status" value="1"/>
</dbReference>
<keyword evidence="4" id="KW-0663">Pyridoxal phosphate</keyword>
<comment type="caution">
    <text evidence="6">The sequence shown here is derived from an EMBL/GenBank/DDBJ whole genome shotgun (WGS) entry which is preliminary data.</text>
</comment>
<dbReference type="PANTHER" id="PTHR42790:SF4">
    <property type="entry name" value="VALINE--PYRUVATE AMINOTRANSFERASE"/>
    <property type="match status" value="1"/>
</dbReference>
<keyword evidence="6" id="KW-0670">Pyruvate</keyword>
<evidence type="ECO:0000256" key="1">
    <source>
        <dbReference type="ARBA" id="ARBA00001933"/>
    </source>
</evidence>
<dbReference type="RefSeq" id="WP_102714495.1">
    <property type="nucleotide sequence ID" value="NZ_PJKA01000012.1"/>
</dbReference>
<evidence type="ECO:0000313" key="6">
    <source>
        <dbReference type="EMBL" id="PNC17773.1"/>
    </source>
</evidence>
<evidence type="ECO:0000313" key="7">
    <source>
        <dbReference type="Proteomes" id="UP000236000"/>
    </source>
</evidence>
<dbReference type="AlphaFoldDB" id="A0A2N8HD17"/>
<dbReference type="InterPro" id="IPR050859">
    <property type="entry name" value="Class-I_PLP-dep_aminotransf"/>
</dbReference>
<dbReference type="NCBIfam" id="NF006964">
    <property type="entry name" value="PRK09440.1-2"/>
    <property type="match status" value="1"/>
</dbReference>
<dbReference type="GO" id="GO:0030170">
    <property type="term" value="F:pyridoxal phosphate binding"/>
    <property type="evidence" value="ECO:0007669"/>
    <property type="project" value="InterPro"/>
</dbReference>
<comment type="cofactor">
    <cofactor evidence="1">
        <name>pyridoxal 5'-phosphate</name>
        <dbReference type="ChEBI" id="CHEBI:597326"/>
    </cofactor>
</comment>
<sequence length="424" mass="47227">MMQLSEIGGHLTARTGIDDLMEDLFKALHSGDAGLCQLNGGSPAVIPEVTELWRRSMAELVRNGKFDVLVGNYAHPGGDPGFIRALVSFLNERCGWDLKPENVAITQGGQMACFTLFNMLAGPCKDGCVREILFPLCPDYVGYQSQSLCGSVMFRGIRPGIRMLDGHTFKYVIDFDRLDIRPETAAICMSRPTNPTGNVVTDEELDRLREMAARAGVPLMIDNAYGPPLPNICFVPVKPAWDENMILTMSLSKIGLPGTRTGIVIARPDIIRAVVSMVTTSSLCPNNLGQALVTPYLEDGTLERVCRETLTPFYRRQAEFALSLLPELFGESIPWRVHKSEGAMFLWLWFEGLPITCQELYERCKARGCFVNPGHHFFFALPEEGEPWPHRHECIRISFTQAEDLLRKGLSIVADEVKKAYSHS</sequence>
<proteinExistence type="predicted"/>
<protein>
    <submittedName>
        <fullName evidence="6">Valine--pyruvate transaminase</fullName>
    </submittedName>
</protein>
<dbReference type="GO" id="GO:0009042">
    <property type="term" value="F:valine-pyruvate transaminase activity"/>
    <property type="evidence" value="ECO:0007669"/>
    <property type="project" value="TreeGrafter"/>
</dbReference>
<keyword evidence="3" id="KW-0808">Transferase</keyword>
<dbReference type="Gene3D" id="3.40.640.10">
    <property type="entry name" value="Type I PLP-dependent aspartate aminotransferase-like (Major domain)"/>
    <property type="match status" value="1"/>
</dbReference>
<reference evidence="6 7" key="1">
    <citation type="journal article" date="2017" name="BMC Genomics">
        <title>Genome sequencing of 39 Akkermansia muciniphila isolates reveals its population structure, genomic and functional diverisity, and global distribution in mammalian gut microbiotas.</title>
        <authorList>
            <person name="Guo X."/>
            <person name="Li S."/>
            <person name="Zhang J."/>
            <person name="Wu F."/>
            <person name="Li X."/>
            <person name="Wu D."/>
            <person name="Zhang M."/>
            <person name="Ou Z."/>
            <person name="Jie Z."/>
            <person name="Yan Q."/>
            <person name="Li P."/>
            <person name="Yi J."/>
            <person name="Peng Y."/>
        </authorList>
    </citation>
    <scope>NUCLEOTIDE SEQUENCE [LARGE SCALE GENOMIC DNA]</scope>
    <source>
        <strain evidence="6 7">GP24</strain>
    </source>
</reference>
<dbReference type="InterPro" id="IPR004839">
    <property type="entry name" value="Aminotransferase_I/II_large"/>
</dbReference>
<name>A0A2N8HD17_9BACT</name>
<organism evidence="6 7">
    <name type="scientific">Akkermansia muciniphila</name>
    <dbReference type="NCBI Taxonomy" id="239935"/>
    <lineage>
        <taxon>Bacteria</taxon>
        <taxon>Pseudomonadati</taxon>
        <taxon>Verrucomicrobiota</taxon>
        <taxon>Verrucomicrobiia</taxon>
        <taxon>Verrucomicrobiales</taxon>
        <taxon>Akkermansiaceae</taxon>
        <taxon>Akkermansia</taxon>
    </lineage>
</organism>
<dbReference type="InterPro" id="IPR015424">
    <property type="entry name" value="PyrdxlP-dep_Trfase"/>
</dbReference>
<evidence type="ECO:0000259" key="5">
    <source>
        <dbReference type="Pfam" id="PF00155"/>
    </source>
</evidence>
<evidence type="ECO:0000256" key="4">
    <source>
        <dbReference type="ARBA" id="ARBA00022898"/>
    </source>
</evidence>
<dbReference type="GO" id="GO:1901605">
    <property type="term" value="P:alpha-amino acid metabolic process"/>
    <property type="evidence" value="ECO:0007669"/>
    <property type="project" value="TreeGrafter"/>
</dbReference>
<evidence type="ECO:0000256" key="3">
    <source>
        <dbReference type="ARBA" id="ARBA00022679"/>
    </source>
</evidence>
<dbReference type="NCBIfam" id="NF006967">
    <property type="entry name" value="PRK09440.1-5"/>
    <property type="match status" value="1"/>
</dbReference>
<dbReference type="PANTHER" id="PTHR42790">
    <property type="entry name" value="AMINOTRANSFERASE"/>
    <property type="match status" value="1"/>
</dbReference>
<dbReference type="OrthoDB" id="9813612at2"/>
<dbReference type="GO" id="GO:0005829">
    <property type="term" value="C:cytosol"/>
    <property type="evidence" value="ECO:0007669"/>
    <property type="project" value="TreeGrafter"/>
</dbReference>